<dbReference type="SUPFAM" id="SSF57362">
    <property type="entry name" value="BPTI-like"/>
    <property type="match status" value="2"/>
</dbReference>
<dbReference type="InterPro" id="IPR050098">
    <property type="entry name" value="TFPI/VKTCI-like"/>
</dbReference>
<feature type="chain" id="PRO_5003980662" evidence="7">
    <location>
        <begin position="22"/>
        <end position="170"/>
    </location>
</feature>
<keyword evidence="2" id="KW-0964">Secreted</keyword>
<feature type="signal peptide" evidence="7">
    <location>
        <begin position="1"/>
        <end position="21"/>
    </location>
</feature>
<keyword evidence="3" id="KW-0800">Toxin</keyword>
<feature type="domain" description="BPTI/Kunitz inhibitor" evidence="8">
    <location>
        <begin position="97"/>
        <end position="150"/>
    </location>
</feature>
<accession>L7LTP4</accession>
<evidence type="ECO:0000313" key="9">
    <source>
        <dbReference type="EMBL" id="JAA54258.1"/>
    </source>
</evidence>
<dbReference type="SMART" id="SM00131">
    <property type="entry name" value="KU"/>
    <property type="match status" value="2"/>
</dbReference>
<evidence type="ECO:0000256" key="1">
    <source>
        <dbReference type="ARBA" id="ARBA00004613"/>
    </source>
</evidence>
<dbReference type="PROSITE" id="PS50279">
    <property type="entry name" value="BPTI_KUNITZ_2"/>
    <property type="match status" value="2"/>
</dbReference>
<feature type="domain" description="BPTI/Kunitz inhibitor" evidence="8">
    <location>
        <begin position="36"/>
        <end position="86"/>
    </location>
</feature>
<dbReference type="PANTHER" id="PTHR10083:SF217">
    <property type="entry name" value="BOOPHILIN-H2"/>
    <property type="match status" value="1"/>
</dbReference>
<comment type="subcellular location">
    <subcellularLocation>
        <location evidence="1">Secreted</location>
    </subcellularLocation>
</comment>
<dbReference type="EMBL" id="GACK01010776">
    <property type="protein sequence ID" value="JAA54258.1"/>
    <property type="molecule type" value="mRNA"/>
</dbReference>
<sequence length="170" mass="19591">MLIDEILAMLQLFCCLRYVSGAESSGDSYIKKPVACYMPSNYGDCNGTYTRYYFNATRNRCSRFTYSGCGGNGNNFDTIAKCRYLCGVSYNPDKDSCLHPPSNIWCPTWPVWAEMWYYNSKTEKCIPFLYHQCALDRNVFPTCKKCLEACQRHMHHLQKCPEEHSNSTVS</sequence>
<evidence type="ECO:0000256" key="2">
    <source>
        <dbReference type="ARBA" id="ARBA00022525"/>
    </source>
</evidence>
<reference evidence="9" key="1">
    <citation type="submission" date="2012-11" db="EMBL/GenBank/DDBJ databases">
        <authorList>
            <person name="Lucero-Rivera Y.E."/>
            <person name="Tovar-Ramirez D."/>
        </authorList>
    </citation>
    <scope>NUCLEOTIDE SEQUENCE</scope>
    <source>
        <tissue evidence="9">Salivary gland</tissue>
    </source>
</reference>
<dbReference type="Pfam" id="PF00014">
    <property type="entry name" value="Kunitz_BPTI"/>
    <property type="match status" value="2"/>
</dbReference>
<proteinExistence type="evidence at transcript level"/>
<dbReference type="PRINTS" id="PR00759">
    <property type="entry name" value="BASICPTASE"/>
</dbReference>
<dbReference type="PANTHER" id="PTHR10083">
    <property type="entry name" value="KUNITZ-TYPE PROTEASE INHIBITOR-RELATED"/>
    <property type="match status" value="1"/>
</dbReference>
<keyword evidence="4" id="KW-0646">Protease inhibitor</keyword>
<organism evidence="9">
    <name type="scientific">Rhipicephalus pulchellus</name>
    <name type="common">Yellow backed tick</name>
    <name type="synonym">Dermacentor pulchellus</name>
    <dbReference type="NCBI Taxonomy" id="72859"/>
    <lineage>
        <taxon>Eukaryota</taxon>
        <taxon>Metazoa</taxon>
        <taxon>Ecdysozoa</taxon>
        <taxon>Arthropoda</taxon>
        <taxon>Chelicerata</taxon>
        <taxon>Arachnida</taxon>
        <taxon>Acari</taxon>
        <taxon>Parasitiformes</taxon>
        <taxon>Ixodida</taxon>
        <taxon>Ixodoidea</taxon>
        <taxon>Ixodidae</taxon>
        <taxon>Rhipicephalinae</taxon>
        <taxon>Rhipicephalus</taxon>
        <taxon>Rhipicephalus</taxon>
    </lineage>
</organism>
<dbReference type="GO" id="GO:0005615">
    <property type="term" value="C:extracellular space"/>
    <property type="evidence" value="ECO:0007669"/>
    <property type="project" value="TreeGrafter"/>
</dbReference>
<evidence type="ECO:0000256" key="5">
    <source>
        <dbReference type="ARBA" id="ARBA00022900"/>
    </source>
</evidence>
<dbReference type="CDD" id="cd00109">
    <property type="entry name" value="Kunitz-type"/>
    <property type="match status" value="1"/>
</dbReference>
<dbReference type="AlphaFoldDB" id="L7LTP4"/>
<evidence type="ECO:0000256" key="7">
    <source>
        <dbReference type="SAM" id="SignalP"/>
    </source>
</evidence>
<evidence type="ECO:0000256" key="6">
    <source>
        <dbReference type="ARBA" id="ARBA00023157"/>
    </source>
</evidence>
<name>L7LTP4_RHIPC</name>
<keyword evidence="5" id="KW-0722">Serine protease inhibitor</keyword>
<evidence type="ECO:0000256" key="3">
    <source>
        <dbReference type="ARBA" id="ARBA00022656"/>
    </source>
</evidence>
<evidence type="ECO:0000259" key="8">
    <source>
        <dbReference type="PROSITE" id="PS50279"/>
    </source>
</evidence>
<protein>
    <submittedName>
        <fullName evidence="9">Putative bilaris</fullName>
    </submittedName>
</protein>
<dbReference type="Gene3D" id="4.10.410.10">
    <property type="entry name" value="Pancreatic trypsin inhibitor Kunitz domain"/>
    <property type="match status" value="2"/>
</dbReference>
<dbReference type="InterPro" id="IPR002223">
    <property type="entry name" value="Kunitz_BPTI"/>
</dbReference>
<evidence type="ECO:0000256" key="4">
    <source>
        <dbReference type="ARBA" id="ARBA00022690"/>
    </source>
</evidence>
<dbReference type="PROSITE" id="PS00280">
    <property type="entry name" value="BPTI_KUNITZ_1"/>
    <property type="match status" value="1"/>
</dbReference>
<reference evidence="9" key="2">
    <citation type="journal article" date="2015" name="J. Proteomics">
        <title>Sexual differences in the sialomes of the zebra tick, Rhipicephalus pulchellus.</title>
        <authorList>
            <person name="Tan A.W."/>
            <person name="Francischetti I.M."/>
            <person name="Slovak M."/>
            <person name="Kini R.M."/>
            <person name="Ribeiro J.M."/>
        </authorList>
    </citation>
    <scope>NUCLEOTIDE SEQUENCE</scope>
    <source>
        <tissue evidence="9">Salivary gland</tissue>
    </source>
</reference>
<dbReference type="InterPro" id="IPR020901">
    <property type="entry name" value="Prtase_inh_Kunz-CS"/>
</dbReference>
<keyword evidence="7" id="KW-0732">Signal</keyword>
<dbReference type="GO" id="GO:0004867">
    <property type="term" value="F:serine-type endopeptidase inhibitor activity"/>
    <property type="evidence" value="ECO:0007669"/>
    <property type="project" value="UniProtKB-KW"/>
</dbReference>
<dbReference type="InterPro" id="IPR036880">
    <property type="entry name" value="Kunitz_BPTI_sf"/>
</dbReference>
<keyword evidence="6" id="KW-1015">Disulfide bond</keyword>